<name>A0A6J4M7Z8_9BACT</name>
<dbReference type="InterPro" id="IPR011251">
    <property type="entry name" value="Luciferase-like_dom"/>
</dbReference>
<organism evidence="4">
    <name type="scientific">uncultured Gemmatimonadota bacterium</name>
    <dbReference type="NCBI Taxonomy" id="203437"/>
    <lineage>
        <taxon>Bacteria</taxon>
        <taxon>Pseudomonadati</taxon>
        <taxon>Gemmatimonadota</taxon>
        <taxon>environmental samples</taxon>
    </lineage>
</organism>
<protein>
    <recommendedName>
        <fullName evidence="2">Luciferase-like monooxygenase</fullName>
    </recommendedName>
</protein>
<dbReference type="PANTHER" id="PTHR30137:SF19">
    <property type="entry name" value="LUCIFERASE-LIKE MONOOXYGENASE"/>
    <property type="match status" value="1"/>
</dbReference>
<evidence type="ECO:0000256" key="1">
    <source>
        <dbReference type="ARBA" id="ARBA00007789"/>
    </source>
</evidence>
<comment type="similarity">
    <text evidence="1">To bacterial alkanal monooxygenase alpha and beta chains.</text>
</comment>
<feature type="domain" description="Luciferase-like" evidence="3">
    <location>
        <begin position="7"/>
        <end position="299"/>
    </location>
</feature>
<dbReference type="InterPro" id="IPR036661">
    <property type="entry name" value="Luciferase-like_sf"/>
</dbReference>
<dbReference type="Gene3D" id="3.20.20.30">
    <property type="entry name" value="Luciferase-like domain"/>
    <property type="match status" value="1"/>
</dbReference>
<dbReference type="EMBL" id="CADCTW010000175">
    <property type="protein sequence ID" value="CAA9351869.1"/>
    <property type="molecule type" value="Genomic_DNA"/>
</dbReference>
<dbReference type="GO" id="GO:0016705">
    <property type="term" value="F:oxidoreductase activity, acting on paired donors, with incorporation or reduction of molecular oxygen"/>
    <property type="evidence" value="ECO:0007669"/>
    <property type="project" value="InterPro"/>
</dbReference>
<dbReference type="CDD" id="cd00347">
    <property type="entry name" value="Flavin_utilizing_monoxygenases"/>
    <property type="match status" value="1"/>
</dbReference>
<dbReference type="SUPFAM" id="SSF51679">
    <property type="entry name" value="Bacterial luciferase-like"/>
    <property type="match status" value="1"/>
</dbReference>
<gene>
    <name evidence="4" type="ORF">AVDCRST_MAG68-3718</name>
</gene>
<evidence type="ECO:0000256" key="2">
    <source>
        <dbReference type="ARBA" id="ARBA00074555"/>
    </source>
</evidence>
<dbReference type="GO" id="GO:0005829">
    <property type="term" value="C:cytosol"/>
    <property type="evidence" value="ECO:0007669"/>
    <property type="project" value="TreeGrafter"/>
</dbReference>
<evidence type="ECO:0000313" key="4">
    <source>
        <dbReference type="EMBL" id="CAA9351869.1"/>
    </source>
</evidence>
<evidence type="ECO:0000259" key="3">
    <source>
        <dbReference type="Pfam" id="PF00296"/>
    </source>
</evidence>
<reference evidence="4" key="1">
    <citation type="submission" date="2020-02" db="EMBL/GenBank/DDBJ databases">
        <authorList>
            <person name="Meier V. D."/>
        </authorList>
    </citation>
    <scope>NUCLEOTIDE SEQUENCE</scope>
    <source>
        <strain evidence="4">AVDCRST_MAG68</strain>
    </source>
</reference>
<accession>A0A6J4M7Z8</accession>
<dbReference type="AlphaFoldDB" id="A0A6J4M7Z8"/>
<proteinExistence type="predicted"/>
<dbReference type="Pfam" id="PF00296">
    <property type="entry name" value="Bac_luciferase"/>
    <property type="match status" value="1"/>
</dbReference>
<dbReference type="FunFam" id="3.20.20.30:FF:000002">
    <property type="entry name" value="LLM class flavin-dependent oxidoreductase"/>
    <property type="match status" value="1"/>
</dbReference>
<dbReference type="PANTHER" id="PTHR30137">
    <property type="entry name" value="LUCIFERASE-LIKE MONOOXYGENASE"/>
    <property type="match status" value="1"/>
</dbReference>
<dbReference type="InterPro" id="IPR019949">
    <property type="entry name" value="CmoO-like"/>
</dbReference>
<sequence>MALTLGIVDQSPVPTGGTGADAIRNTLELARAAERLGYTRYWLAEHHSTNSFAGSAPEVLIPMVAAATSTLRVGAGGVLLPHYSPFKVAEQFRVLEALFPGRIDLGIGRAPGGDARTAAALGYGRAMGIGQFPEQVAELIGWLENSYDKRHPWGRVRALPRGDTVPPVWLLGSGGQSGAYAAELGCGYTFAQFISGEDGAHAVRDYRERFRPSRHFPEPRASLAIGVVCAGTADEAVRLASSLELWRRRLGLGRDRGIPSPAEALAELGEDWRPADLGTNGARAVVGDPSQVSAELRRLAAHYEVDEVMTVTVTHDFAARLHSYQLLAGALL</sequence>
<dbReference type="InterPro" id="IPR050766">
    <property type="entry name" value="Bact_Lucif_Oxidored"/>
</dbReference>
<dbReference type="NCBIfam" id="TIGR03558">
    <property type="entry name" value="oxido_grp_1"/>
    <property type="match status" value="1"/>
</dbReference>